<dbReference type="HOGENOM" id="CLU_170284_0_0_6"/>
<proteinExistence type="predicted"/>
<organism evidence="2 3">
    <name type="scientific">Aliivibrio wodanis</name>
    <dbReference type="NCBI Taxonomy" id="80852"/>
    <lineage>
        <taxon>Bacteria</taxon>
        <taxon>Pseudomonadati</taxon>
        <taxon>Pseudomonadota</taxon>
        <taxon>Gammaproteobacteria</taxon>
        <taxon>Vibrionales</taxon>
        <taxon>Vibrionaceae</taxon>
        <taxon>Aliivibrio</taxon>
    </lineage>
</organism>
<dbReference type="PATRIC" id="fig|80852.17.peg.2407"/>
<dbReference type="Proteomes" id="UP000032427">
    <property type="component" value="Chromosome 1"/>
</dbReference>
<reference evidence="3" key="1">
    <citation type="submission" date="2014-09" db="EMBL/GenBank/DDBJ databases">
        <authorList>
            <person name="Hjerde E."/>
        </authorList>
    </citation>
    <scope>NUCLEOTIDE SEQUENCE [LARGE SCALE GENOMIC DNA]</scope>
    <source>
        <strain evidence="3">06/09/139</strain>
    </source>
</reference>
<evidence type="ECO:0000313" key="3">
    <source>
        <dbReference type="Proteomes" id="UP000032427"/>
    </source>
</evidence>
<protein>
    <submittedName>
        <fullName evidence="2">Type IV pilus, MSHA biogenesis protein MshK</fullName>
    </submittedName>
</protein>
<accession>A0A090IPE0</accession>
<keyword evidence="3" id="KW-1185">Reference proteome</keyword>
<dbReference type="OrthoDB" id="5917619at2"/>
<dbReference type="KEGG" id="awd:AWOD_I_2326"/>
<dbReference type="STRING" id="80852.AWOD_I_2326"/>
<sequence length="110" mass="12237">MKRMFLVLALLSSTVEASEIGQDPTKPLSWLQPSSPVKAKVVKKRQYFPSLQAITCNDSTECNAVLDNQAMIKGDKISGYVLLSINEESVLIGRSGKQWHLSLFLQDIKN</sequence>
<evidence type="ECO:0000256" key="1">
    <source>
        <dbReference type="SAM" id="SignalP"/>
    </source>
</evidence>
<dbReference type="EMBL" id="LN554846">
    <property type="protein sequence ID" value="CED72382.1"/>
    <property type="molecule type" value="Genomic_DNA"/>
</dbReference>
<name>A0A090IPE0_9GAMM</name>
<evidence type="ECO:0000313" key="2">
    <source>
        <dbReference type="EMBL" id="CED72382.1"/>
    </source>
</evidence>
<keyword evidence="1" id="KW-0732">Signal</keyword>
<feature type="chain" id="PRO_5001857907" evidence="1">
    <location>
        <begin position="18"/>
        <end position="110"/>
    </location>
</feature>
<gene>
    <name evidence="2" type="primary">mshK</name>
    <name evidence="2" type="ORF">AWOD_I_2326</name>
</gene>
<feature type="signal peptide" evidence="1">
    <location>
        <begin position="1"/>
        <end position="17"/>
    </location>
</feature>
<dbReference type="AlphaFoldDB" id="A0A090IPE0"/>
<dbReference type="GeneID" id="28541912"/>